<keyword evidence="13" id="KW-1185">Reference proteome</keyword>
<feature type="signal peptide" evidence="11">
    <location>
        <begin position="1"/>
        <end position="36"/>
    </location>
</feature>
<feature type="transmembrane region" description="Helical" evidence="10">
    <location>
        <begin position="524"/>
        <end position="551"/>
    </location>
</feature>
<dbReference type="Pfam" id="PF04389">
    <property type="entry name" value="Peptidase_M28"/>
    <property type="match status" value="1"/>
</dbReference>
<evidence type="ECO:0000256" key="6">
    <source>
        <dbReference type="ARBA" id="ARBA00022989"/>
    </source>
</evidence>
<evidence type="ECO:0000256" key="9">
    <source>
        <dbReference type="PIRNR" id="PIRNR011018"/>
    </source>
</evidence>
<dbReference type="PIRSF" id="PIRSF011018">
    <property type="entry name" value="Nicalin"/>
    <property type="match status" value="1"/>
</dbReference>
<dbReference type="FunFam" id="3.40.630.10:FF:000021">
    <property type="entry name" value="Nicalin"/>
    <property type="match status" value="1"/>
</dbReference>
<dbReference type="GO" id="GO:0005789">
    <property type="term" value="C:endoplasmic reticulum membrane"/>
    <property type="evidence" value="ECO:0007669"/>
    <property type="project" value="UniProtKB-SubCell"/>
</dbReference>
<name>A0A8B7ZDU9_ACAPL</name>
<feature type="chain" id="PRO_5034138658" description="Nicalin" evidence="11">
    <location>
        <begin position="37"/>
        <end position="564"/>
    </location>
</feature>
<evidence type="ECO:0000259" key="12">
    <source>
        <dbReference type="Pfam" id="PF04389"/>
    </source>
</evidence>
<evidence type="ECO:0000256" key="7">
    <source>
        <dbReference type="ARBA" id="ARBA00023136"/>
    </source>
</evidence>
<evidence type="ECO:0000256" key="1">
    <source>
        <dbReference type="ARBA" id="ARBA00004389"/>
    </source>
</evidence>
<dbReference type="SUPFAM" id="SSF53187">
    <property type="entry name" value="Zn-dependent exopeptidases"/>
    <property type="match status" value="1"/>
</dbReference>
<dbReference type="GO" id="GO:0009966">
    <property type="term" value="P:regulation of signal transduction"/>
    <property type="evidence" value="ECO:0007669"/>
    <property type="project" value="InterPro"/>
</dbReference>
<dbReference type="AlphaFoldDB" id="A0A8B7ZDU9"/>
<dbReference type="Proteomes" id="UP000694845">
    <property type="component" value="Unplaced"/>
</dbReference>
<sequence>MWVEEFGEVLDMFKGSWPLTWLFLVPVLIMISPVQAAHEFSAYRMQQFDLHGTQFGCRNALVNMEARPINTPVLTRRCIITRLADLTAIGYREMMEQSAGGLLILLPKDLSTLPQDVLKHWLELEPQMMEQETTMPVYFAHEDEKLLAILEEINKAGSSDQAGTAAEALLSAVYGNGFQMVVSGPQAKAIKDAPIISLQGKLTGKGVEDQLPTIAIVAHYDTFGIAPHLSFGADSNGSGVAALLELSRLLSKLYTNSRTHAKFNFLFLLSGGGKYGYQGTKRWIEDSLESTGTESTLLSDVSFVLCLDSIGASNDLFLHVSKPPKEGSTSHQIYKELETVSNSLYPSVNFSMIHKKINLADDLLAWEHERFSMRRLPAASLSHLKIHRDEYRTSILDDRSRVDVDVLARNVKIIAEALGRHIYGISKNSLDKQPEIFVDGMGVNRDFLASWVNYLSTNPRPAQLMVSKDQPVLSTLEQTLSKHLMKEVKMLSIKADKREPEFVFYDGLKFTMYAYNVKPAVFDLFLAAGIAGYLGLVYLAVMHFSTFMAFVKRFSVPSTKHKES</sequence>
<evidence type="ECO:0000313" key="14">
    <source>
        <dbReference type="RefSeq" id="XP_022103015.1"/>
    </source>
</evidence>
<dbReference type="OMA" id="WSTSRHC"/>
<evidence type="ECO:0000256" key="3">
    <source>
        <dbReference type="ARBA" id="ARBA00022692"/>
    </source>
</evidence>
<feature type="domain" description="Peptidase M28" evidence="12">
    <location>
        <begin position="210"/>
        <end position="414"/>
    </location>
</feature>
<keyword evidence="7 10" id="KW-0472">Membrane</keyword>
<evidence type="ECO:0000256" key="10">
    <source>
        <dbReference type="SAM" id="Phobius"/>
    </source>
</evidence>
<reference evidence="14" key="1">
    <citation type="submission" date="2025-08" db="UniProtKB">
        <authorList>
            <consortium name="RefSeq"/>
        </authorList>
    </citation>
    <scope>IDENTIFICATION</scope>
</reference>
<keyword evidence="8" id="KW-0325">Glycoprotein</keyword>
<comment type="similarity">
    <text evidence="2 9">Belongs to the nicastrin family.</text>
</comment>
<evidence type="ECO:0000256" key="4">
    <source>
        <dbReference type="ARBA" id="ARBA00022729"/>
    </source>
</evidence>
<evidence type="ECO:0000256" key="11">
    <source>
        <dbReference type="SAM" id="SignalP"/>
    </source>
</evidence>
<proteinExistence type="inferred from homology"/>
<keyword evidence="6 10" id="KW-1133">Transmembrane helix</keyword>
<dbReference type="InterPro" id="IPR007484">
    <property type="entry name" value="Peptidase_M28"/>
</dbReference>
<evidence type="ECO:0000256" key="5">
    <source>
        <dbReference type="ARBA" id="ARBA00022824"/>
    </source>
</evidence>
<keyword evidence="3 10" id="KW-0812">Transmembrane</keyword>
<comment type="subcellular location">
    <subcellularLocation>
        <location evidence="1">Endoplasmic reticulum membrane</location>
        <topology evidence="1">Single-pass membrane protein</topology>
    </subcellularLocation>
</comment>
<keyword evidence="5" id="KW-0256">Endoplasmic reticulum</keyword>
<keyword evidence="4 11" id="KW-0732">Signal</keyword>
<evidence type="ECO:0000256" key="2">
    <source>
        <dbReference type="ARBA" id="ARBA00007717"/>
    </source>
</evidence>
<dbReference type="CTD" id="56926"/>
<evidence type="ECO:0000313" key="13">
    <source>
        <dbReference type="Proteomes" id="UP000694845"/>
    </source>
</evidence>
<evidence type="ECO:0000256" key="8">
    <source>
        <dbReference type="ARBA" id="ARBA00023180"/>
    </source>
</evidence>
<dbReference type="RefSeq" id="XP_022103015.1">
    <property type="nucleotide sequence ID" value="XM_022247323.1"/>
</dbReference>
<accession>A0A8B7ZDU9</accession>
<protein>
    <recommendedName>
        <fullName evidence="9">Nicalin</fullName>
    </recommendedName>
</protein>
<dbReference type="InterPro" id="IPR016574">
    <property type="entry name" value="Nicalin"/>
</dbReference>
<dbReference type="CDD" id="cd03882">
    <property type="entry name" value="M28_nicalin_like"/>
    <property type="match status" value="1"/>
</dbReference>
<dbReference type="GeneID" id="110985888"/>
<organism evidence="13 14">
    <name type="scientific">Acanthaster planci</name>
    <name type="common">Crown-of-thorns starfish</name>
    <dbReference type="NCBI Taxonomy" id="133434"/>
    <lineage>
        <taxon>Eukaryota</taxon>
        <taxon>Metazoa</taxon>
        <taxon>Echinodermata</taxon>
        <taxon>Eleutherozoa</taxon>
        <taxon>Asterozoa</taxon>
        <taxon>Asteroidea</taxon>
        <taxon>Valvatacea</taxon>
        <taxon>Valvatida</taxon>
        <taxon>Acanthasteridae</taxon>
        <taxon>Acanthaster</taxon>
    </lineage>
</organism>
<gene>
    <name evidence="14" type="primary">LOC110985888</name>
</gene>
<dbReference type="OrthoDB" id="5913609at2759"/>
<dbReference type="KEGG" id="aplc:110985888"/>
<dbReference type="PANTHER" id="PTHR31826">
    <property type="entry name" value="NICALIN"/>
    <property type="match status" value="1"/>
</dbReference>
<dbReference type="Gene3D" id="3.40.630.10">
    <property type="entry name" value="Zn peptidases"/>
    <property type="match status" value="1"/>
</dbReference>